<dbReference type="Gramene" id="ONK56056">
    <property type="protein sequence ID" value="ONK56056"/>
    <property type="gene ID" value="A4U43_C10F3690"/>
</dbReference>
<dbReference type="GO" id="GO:0005778">
    <property type="term" value="C:peroxisomal membrane"/>
    <property type="evidence" value="ECO:0007669"/>
    <property type="project" value="TreeGrafter"/>
</dbReference>
<dbReference type="OrthoDB" id="778113at2759"/>
<organism evidence="2 3">
    <name type="scientific">Asparagus officinalis</name>
    <name type="common">Garden asparagus</name>
    <dbReference type="NCBI Taxonomy" id="4686"/>
    <lineage>
        <taxon>Eukaryota</taxon>
        <taxon>Viridiplantae</taxon>
        <taxon>Streptophyta</taxon>
        <taxon>Embryophyta</taxon>
        <taxon>Tracheophyta</taxon>
        <taxon>Spermatophyta</taxon>
        <taxon>Magnoliopsida</taxon>
        <taxon>Liliopsida</taxon>
        <taxon>Asparagales</taxon>
        <taxon>Asparagaceae</taxon>
        <taxon>Asparagoideae</taxon>
        <taxon>Asparagus</taxon>
    </lineage>
</organism>
<evidence type="ECO:0000256" key="1">
    <source>
        <dbReference type="SAM" id="Phobius"/>
    </source>
</evidence>
<dbReference type="GO" id="GO:0005789">
    <property type="term" value="C:endoplasmic reticulum membrane"/>
    <property type="evidence" value="ECO:0007669"/>
    <property type="project" value="TreeGrafter"/>
</dbReference>
<dbReference type="AlphaFoldDB" id="A0A5P1E4V2"/>
<keyword evidence="1" id="KW-1133">Transmembrane helix</keyword>
<dbReference type="Proteomes" id="UP000243459">
    <property type="component" value="Chromosome 10"/>
</dbReference>
<dbReference type="GO" id="GO:0008299">
    <property type="term" value="P:isoprenoid biosynthetic process"/>
    <property type="evidence" value="ECO:0007669"/>
    <property type="project" value="TreeGrafter"/>
</dbReference>
<keyword evidence="1" id="KW-0812">Transmembrane</keyword>
<dbReference type="InterPro" id="IPR002202">
    <property type="entry name" value="HMG_CoA_Rdtase"/>
</dbReference>
<dbReference type="Gene3D" id="3.90.770.10">
    <property type="entry name" value="3-hydroxy-3-methylglutaryl-coenzyme A Reductase, Chain A, domain 2"/>
    <property type="match status" value="1"/>
</dbReference>
<evidence type="ECO:0000313" key="2">
    <source>
        <dbReference type="EMBL" id="ONK56056.1"/>
    </source>
</evidence>
<dbReference type="PROSITE" id="PS50065">
    <property type="entry name" value="HMG_COA_REDUCTASE_4"/>
    <property type="match status" value="1"/>
</dbReference>
<dbReference type="EMBL" id="CM007390">
    <property type="protein sequence ID" value="ONK56056.1"/>
    <property type="molecule type" value="Genomic_DNA"/>
</dbReference>
<dbReference type="SUPFAM" id="SSF56542">
    <property type="entry name" value="Substrate-binding domain of HMG-CoA reductase"/>
    <property type="match status" value="1"/>
</dbReference>
<dbReference type="GO" id="GO:0004420">
    <property type="term" value="F:hydroxymethylglutaryl-CoA reductase (NADPH) activity"/>
    <property type="evidence" value="ECO:0007669"/>
    <property type="project" value="InterPro"/>
</dbReference>
<protein>
    <submittedName>
        <fullName evidence="2">Uncharacterized protein</fullName>
    </submittedName>
</protein>
<dbReference type="PANTHER" id="PTHR10572">
    <property type="entry name" value="3-HYDROXY-3-METHYLGLUTARYL-COENZYME A REDUCTASE"/>
    <property type="match status" value="1"/>
</dbReference>
<accession>A0A5P1E4V2</accession>
<dbReference type="GO" id="GO:0016126">
    <property type="term" value="P:sterol biosynthetic process"/>
    <property type="evidence" value="ECO:0007669"/>
    <property type="project" value="TreeGrafter"/>
</dbReference>
<reference evidence="3" key="1">
    <citation type="journal article" date="2017" name="Nat. Commun.">
        <title>The asparagus genome sheds light on the origin and evolution of a young Y chromosome.</title>
        <authorList>
            <person name="Harkess A."/>
            <person name="Zhou J."/>
            <person name="Xu C."/>
            <person name="Bowers J.E."/>
            <person name="Van der Hulst R."/>
            <person name="Ayyampalayam S."/>
            <person name="Mercati F."/>
            <person name="Riccardi P."/>
            <person name="McKain M.R."/>
            <person name="Kakrana A."/>
            <person name="Tang H."/>
            <person name="Ray J."/>
            <person name="Groenendijk J."/>
            <person name="Arikit S."/>
            <person name="Mathioni S.M."/>
            <person name="Nakano M."/>
            <person name="Shan H."/>
            <person name="Telgmann-Rauber A."/>
            <person name="Kanno A."/>
            <person name="Yue Z."/>
            <person name="Chen H."/>
            <person name="Li W."/>
            <person name="Chen Y."/>
            <person name="Xu X."/>
            <person name="Zhang Y."/>
            <person name="Luo S."/>
            <person name="Chen H."/>
            <person name="Gao J."/>
            <person name="Mao Z."/>
            <person name="Pires J.C."/>
            <person name="Luo M."/>
            <person name="Kudrna D."/>
            <person name="Wing R.A."/>
            <person name="Meyers B.C."/>
            <person name="Yi K."/>
            <person name="Kong H."/>
            <person name="Lavrijsen P."/>
            <person name="Sunseri F."/>
            <person name="Falavigna A."/>
            <person name="Ye Y."/>
            <person name="Leebens-Mack J.H."/>
            <person name="Chen G."/>
        </authorList>
    </citation>
    <scope>NUCLEOTIDE SEQUENCE [LARGE SCALE GENOMIC DNA]</scope>
    <source>
        <strain evidence="3">cv. DH0086</strain>
    </source>
</reference>
<dbReference type="InterPro" id="IPR009029">
    <property type="entry name" value="HMG_CoA_Rdtase_sub-bd_dom_sf"/>
</dbReference>
<keyword evidence="3" id="KW-1185">Reference proteome</keyword>
<feature type="transmembrane region" description="Helical" evidence="1">
    <location>
        <begin position="36"/>
        <end position="55"/>
    </location>
</feature>
<keyword evidence="1" id="KW-0472">Membrane</keyword>
<dbReference type="PANTHER" id="PTHR10572:SF24">
    <property type="entry name" value="3-HYDROXY-3-METHYLGLUTARYL-COENZYME A REDUCTASE"/>
    <property type="match status" value="1"/>
</dbReference>
<sequence length="123" mass="13320">MGSIMPPFPVGISTPVRLLMVLDDTAYVNVLDGRTYYVLIGFVALLVGIEGPLVLDGRTYYMLMATTEWCLVASTNRGCKVIGEPGGAQSVVLRDGMTRALAVRFVLCVQGHRGVTCHVLLFN</sequence>
<name>A0A5P1E4V2_ASPOF</name>
<dbReference type="GO" id="GO:0015936">
    <property type="term" value="P:coenzyme A metabolic process"/>
    <property type="evidence" value="ECO:0007669"/>
    <property type="project" value="InterPro"/>
</dbReference>
<dbReference type="Pfam" id="PF00368">
    <property type="entry name" value="HMG-CoA_red"/>
    <property type="match status" value="1"/>
</dbReference>
<dbReference type="PRINTS" id="PR00071">
    <property type="entry name" value="HMGCOARDTASE"/>
</dbReference>
<dbReference type="InterPro" id="IPR023074">
    <property type="entry name" value="HMG_CoA_Rdtase_cat_sf"/>
</dbReference>
<evidence type="ECO:0000313" key="3">
    <source>
        <dbReference type="Proteomes" id="UP000243459"/>
    </source>
</evidence>
<gene>
    <name evidence="2" type="ORF">A4U43_C10F3690</name>
</gene>
<proteinExistence type="predicted"/>